<dbReference type="Gene3D" id="1.10.10.10">
    <property type="entry name" value="Winged helix-like DNA-binding domain superfamily/Winged helix DNA-binding domain"/>
    <property type="match status" value="1"/>
</dbReference>
<evidence type="ECO:0000313" key="7">
    <source>
        <dbReference type="Proteomes" id="UP001320831"/>
    </source>
</evidence>
<proteinExistence type="inferred from homology"/>
<keyword evidence="3" id="KW-0238">DNA-binding</keyword>
<dbReference type="InterPro" id="IPR036388">
    <property type="entry name" value="WH-like_DNA-bd_sf"/>
</dbReference>
<keyword evidence="7" id="KW-1185">Reference proteome</keyword>
<name>A0ABT2LU38_9HYPH</name>
<dbReference type="PANTHER" id="PTHR30419">
    <property type="entry name" value="HTH-TYPE TRANSCRIPTIONAL REGULATOR YBHD"/>
    <property type="match status" value="1"/>
</dbReference>
<evidence type="ECO:0000256" key="4">
    <source>
        <dbReference type="ARBA" id="ARBA00023163"/>
    </source>
</evidence>
<dbReference type="EMBL" id="JAOCZP010000010">
    <property type="protein sequence ID" value="MCT7378038.1"/>
    <property type="molecule type" value="Genomic_DNA"/>
</dbReference>
<dbReference type="InterPro" id="IPR005119">
    <property type="entry name" value="LysR_subst-bd"/>
</dbReference>
<dbReference type="Pfam" id="PF00126">
    <property type="entry name" value="HTH_1"/>
    <property type="match status" value="1"/>
</dbReference>
<evidence type="ECO:0000256" key="2">
    <source>
        <dbReference type="ARBA" id="ARBA00023015"/>
    </source>
</evidence>
<reference evidence="6 7" key="1">
    <citation type="submission" date="2022-09" db="EMBL/GenBank/DDBJ databases">
        <title>Chelativorans salina sp. nov., a novel slightly halophilic bacterium isolated from a saline lake sediment enrichment.</title>
        <authorList>
            <person name="Gao L."/>
            <person name="Fang B.-Z."/>
            <person name="Li W.-J."/>
        </authorList>
    </citation>
    <scope>NUCLEOTIDE SEQUENCE [LARGE SCALE GENOMIC DNA]</scope>
    <source>
        <strain evidence="6 7">EGI FJ00035</strain>
    </source>
</reference>
<dbReference type="RefSeq" id="WP_260906805.1">
    <property type="nucleotide sequence ID" value="NZ_JAOCZP010000010.1"/>
</dbReference>
<dbReference type="InterPro" id="IPR036390">
    <property type="entry name" value="WH_DNA-bd_sf"/>
</dbReference>
<comment type="similarity">
    <text evidence="1">Belongs to the LysR transcriptional regulatory family.</text>
</comment>
<gene>
    <name evidence="6" type="ORF">N5A92_23755</name>
</gene>
<keyword evidence="2" id="KW-0805">Transcription regulation</keyword>
<evidence type="ECO:0000259" key="5">
    <source>
        <dbReference type="PROSITE" id="PS50931"/>
    </source>
</evidence>
<dbReference type="PROSITE" id="PS50931">
    <property type="entry name" value="HTH_LYSR"/>
    <property type="match status" value="1"/>
</dbReference>
<dbReference type="Gene3D" id="3.40.190.10">
    <property type="entry name" value="Periplasmic binding protein-like II"/>
    <property type="match status" value="2"/>
</dbReference>
<dbReference type="Pfam" id="PF03466">
    <property type="entry name" value="LysR_substrate"/>
    <property type="match status" value="1"/>
</dbReference>
<comment type="caution">
    <text evidence="6">The sequence shown here is derived from an EMBL/GenBank/DDBJ whole genome shotgun (WGS) entry which is preliminary data.</text>
</comment>
<evidence type="ECO:0000256" key="1">
    <source>
        <dbReference type="ARBA" id="ARBA00009437"/>
    </source>
</evidence>
<sequence length="313" mass="34459">MRTDYLGLVAFVAVADHGSFQRGAEALNISQSALSHRLRKLEEDLGTPLLIRSSREVSLTTVGQGLLPEARRILKELHDTYESVRGRAQRMRNRLTFACLPTVANASLPAVVAAFGNRYPETGIEVLDVPVVRIAENVRSGIAAFGVTIVSAELPDLRLWPLVEEEYRLLVPRDHEFARKGSVERADLEGVTMARISTQSKNRQLLDVALGAYRDQMRWQYEVQNATTAMRLVAEGTALTILPASAIHMAPANLVSVPFTDVRLSRTLGIVVRRGVPLADAASELLSMIEAQILRLHEPLEPATSIETARLPD</sequence>
<dbReference type="InterPro" id="IPR050950">
    <property type="entry name" value="HTH-type_LysR_regulators"/>
</dbReference>
<protein>
    <submittedName>
        <fullName evidence="6">LysR family transcriptional regulator</fullName>
    </submittedName>
</protein>
<accession>A0ABT2LU38</accession>
<keyword evidence="4" id="KW-0804">Transcription</keyword>
<evidence type="ECO:0000256" key="3">
    <source>
        <dbReference type="ARBA" id="ARBA00023125"/>
    </source>
</evidence>
<evidence type="ECO:0000313" key="6">
    <source>
        <dbReference type="EMBL" id="MCT7378038.1"/>
    </source>
</evidence>
<dbReference type="SUPFAM" id="SSF46785">
    <property type="entry name" value="Winged helix' DNA-binding domain"/>
    <property type="match status" value="1"/>
</dbReference>
<dbReference type="Proteomes" id="UP001320831">
    <property type="component" value="Unassembled WGS sequence"/>
</dbReference>
<dbReference type="SUPFAM" id="SSF53850">
    <property type="entry name" value="Periplasmic binding protein-like II"/>
    <property type="match status" value="1"/>
</dbReference>
<dbReference type="PRINTS" id="PR00039">
    <property type="entry name" value="HTHLYSR"/>
</dbReference>
<organism evidence="6 7">
    <name type="scientific">Chelativorans salis</name>
    <dbReference type="NCBI Taxonomy" id="2978478"/>
    <lineage>
        <taxon>Bacteria</taxon>
        <taxon>Pseudomonadati</taxon>
        <taxon>Pseudomonadota</taxon>
        <taxon>Alphaproteobacteria</taxon>
        <taxon>Hyphomicrobiales</taxon>
        <taxon>Phyllobacteriaceae</taxon>
        <taxon>Chelativorans</taxon>
    </lineage>
</organism>
<dbReference type="PANTHER" id="PTHR30419:SF8">
    <property type="entry name" value="NITROGEN ASSIMILATION TRANSCRIPTIONAL ACTIVATOR-RELATED"/>
    <property type="match status" value="1"/>
</dbReference>
<dbReference type="InterPro" id="IPR000847">
    <property type="entry name" value="LysR_HTH_N"/>
</dbReference>
<feature type="domain" description="HTH lysR-type" evidence="5">
    <location>
        <begin position="1"/>
        <end position="60"/>
    </location>
</feature>